<dbReference type="EMBL" id="CP041186">
    <property type="protein sequence ID" value="QDG50302.1"/>
    <property type="molecule type" value="Genomic_DNA"/>
</dbReference>
<keyword evidence="1" id="KW-0732">Signal</keyword>
<reference evidence="2 3" key="1">
    <citation type="submission" date="2019-06" db="EMBL/GenBank/DDBJ databases">
        <title>Persicimonas caeni gen. nov., sp. nov., a predatory bacterium isolated from solar saltern.</title>
        <authorList>
            <person name="Wang S."/>
        </authorList>
    </citation>
    <scope>NUCLEOTIDE SEQUENCE [LARGE SCALE GENOMIC DNA]</scope>
    <source>
        <strain evidence="2 3">YN101</strain>
    </source>
</reference>
<name>A0A4Y6PPP2_PERCE</name>
<gene>
    <name evidence="2" type="ORF">FIV42_06010</name>
</gene>
<protein>
    <recommendedName>
        <fullName evidence="4">Outer membrane protein beta-barrel domain-containing protein</fullName>
    </recommendedName>
</protein>
<feature type="chain" id="PRO_5030106198" description="Outer membrane protein beta-barrel domain-containing protein" evidence="1">
    <location>
        <begin position="29"/>
        <end position="186"/>
    </location>
</feature>
<accession>A0A5B8Y580</accession>
<dbReference type="RefSeq" id="WP_141196798.1">
    <property type="nucleotide sequence ID" value="NZ_CP041186.1"/>
</dbReference>
<keyword evidence="3" id="KW-1185">Reference proteome</keyword>
<sequence length="186" mass="19827">MPRRTIIRYVVLSAVSAALVLCAPPVRADEGYFAAGETGVSYLGEWASGSLTPGTAAVGVRAGYRWESWDVFGVADQVFWFDPELGGAADPILNIGAGVGLRHIGGHVRSSVTLGTSTLLFDTRLTQAGKVGAFIEVQPAGFRLPVADRWNLEFHPLGFVLSSPVLTEIPLFNASYRTSLAVEATF</sequence>
<organism evidence="2 3">
    <name type="scientific">Persicimonas caeni</name>
    <dbReference type="NCBI Taxonomy" id="2292766"/>
    <lineage>
        <taxon>Bacteria</taxon>
        <taxon>Deltaproteobacteria</taxon>
        <taxon>Bradymonadales</taxon>
        <taxon>Bradymonadaceae</taxon>
        <taxon>Persicimonas</taxon>
    </lineage>
</organism>
<evidence type="ECO:0000313" key="2">
    <source>
        <dbReference type="EMBL" id="QDG50302.1"/>
    </source>
</evidence>
<dbReference type="Proteomes" id="UP000315995">
    <property type="component" value="Chromosome"/>
</dbReference>
<dbReference type="AlphaFoldDB" id="A0A4Y6PPP2"/>
<dbReference type="OrthoDB" id="5536955at2"/>
<evidence type="ECO:0000256" key="1">
    <source>
        <dbReference type="SAM" id="SignalP"/>
    </source>
</evidence>
<proteinExistence type="predicted"/>
<accession>A0A4Y6PPP2</accession>
<feature type="signal peptide" evidence="1">
    <location>
        <begin position="1"/>
        <end position="28"/>
    </location>
</feature>
<evidence type="ECO:0008006" key="4">
    <source>
        <dbReference type="Google" id="ProtNLM"/>
    </source>
</evidence>
<evidence type="ECO:0000313" key="3">
    <source>
        <dbReference type="Proteomes" id="UP000315995"/>
    </source>
</evidence>